<evidence type="ECO:0000313" key="7">
    <source>
        <dbReference type="EMBL" id="HAT6346214.1"/>
    </source>
</evidence>
<name>A0AAD3UE57_AERHY</name>
<keyword evidence="4" id="KW-0378">Hydrolase</keyword>
<dbReference type="GO" id="GO:0004519">
    <property type="term" value="F:endonuclease activity"/>
    <property type="evidence" value="ECO:0007669"/>
    <property type="project" value="UniProtKB-KW"/>
</dbReference>
<dbReference type="SUPFAM" id="SSF52980">
    <property type="entry name" value="Restriction endonuclease-like"/>
    <property type="match status" value="1"/>
</dbReference>
<proteinExistence type="inferred from homology"/>
<dbReference type="GO" id="GO:0006298">
    <property type="term" value="P:mismatch repair"/>
    <property type="evidence" value="ECO:0007669"/>
    <property type="project" value="InterPro"/>
</dbReference>
<comment type="similarity">
    <text evidence="6">Belongs to the Vsr family.</text>
</comment>
<protein>
    <submittedName>
        <fullName evidence="7">DNA mismatch endonuclease Vsr</fullName>
    </submittedName>
</protein>
<dbReference type="Gene3D" id="3.40.960.10">
    <property type="entry name" value="VSR Endonuclease"/>
    <property type="match status" value="1"/>
</dbReference>
<keyword evidence="5" id="KW-0234">DNA repair</keyword>
<evidence type="ECO:0000256" key="4">
    <source>
        <dbReference type="ARBA" id="ARBA00022801"/>
    </source>
</evidence>
<comment type="caution">
    <text evidence="7">The sequence shown here is derived from an EMBL/GenBank/DDBJ whole genome shotgun (WGS) entry which is preliminary data.</text>
</comment>
<evidence type="ECO:0000256" key="2">
    <source>
        <dbReference type="ARBA" id="ARBA00022759"/>
    </source>
</evidence>
<keyword evidence="2 7" id="KW-0255">Endonuclease</keyword>
<organism evidence="7 8">
    <name type="scientific">Aeromonas hydrophila</name>
    <dbReference type="NCBI Taxonomy" id="644"/>
    <lineage>
        <taxon>Bacteria</taxon>
        <taxon>Pseudomonadati</taxon>
        <taxon>Pseudomonadota</taxon>
        <taxon>Gammaproteobacteria</taxon>
        <taxon>Aeromonadales</taxon>
        <taxon>Aeromonadaceae</taxon>
        <taxon>Aeromonas</taxon>
    </lineage>
</organism>
<dbReference type="NCBIfam" id="TIGR00632">
    <property type="entry name" value="vsr"/>
    <property type="match status" value="1"/>
</dbReference>
<accession>A0AAD3UE57</accession>
<keyword evidence="1" id="KW-0540">Nuclease</keyword>
<dbReference type="CDD" id="cd00221">
    <property type="entry name" value="Vsr"/>
    <property type="match status" value="1"/>
</dbReference>
<evidence type="ECO:0000256" key="6">
    <source>
        <dbReference type="ARBA" id="ARBA00029466"/>
    </source>
</evidence>
<reference evidence="7" key="1">
    <citation type="journal article" date="2018" name="Genome Biol.">
        <title>SKESA: strategic k-mer extension for scrupulous assemblies.</title>
        <authorList>
            <person name="Souvorov A."/>
            <person name="Agarwala R."/>
            <person name="Lipman D.J."/>
        </authorList>
    </citation>
    <scope>NUCLEOTIDE SEQUENCE</scope>
    <source>
        <strain evidence="7">OLC2673_Aeromonas</strain>
    </source>
</reference>
<evidence type="ECO:0000256" key="3">
    <source>
        <dbReference type="ARBA" id="ARBA00022763"/>
    </source>
</evidence>
<dbReference type="EMBL" id="DACTUL010000045">
    <property type="protein sequence ID" value="HAT6346214.1"/>
    <property type="molecule type" value="Genomic_DNA"/>
</dbReference>
<evidence type="ECO:0000256" key="5">
    <source>
        <dbReference type="ARBA" id="ARBA00023204"/>
    </source>
</evidence>
<sequence>MSDVVNAETRRRFMAGIKSVNTKPEMQVRQLLLQAGFRYRLHERRLPGTPDIWLPRWKAVIEVNGCFWHGHMCHLFKWPRSHEAFWRSKIEANQKRDKTHLHELAALGIKSLTIWECALKGKKRHDKERLTKVISWWLYESDCNGVISGGEEMRLINMV</sequence>
<dbReference type="AlphaFoldDB" id="A0AAD3UE57"/>
<dbReference type="InterPro" id="IPR004603">
    <property type="entry name" value="DNA_mismatch_endonuc_vsr"/>
</dbReference>
<dbReference type="Pfam" id="PF03852">
    <property type="entry name" value="Vsr"/>
    <property type="match status" value="1"/>
</dbReference>
<evidence type="ECO:0000256" key="1">
    <source>
        <dbReference type="ARBA" id="ARBA00022722"/>
    </source>
</evidence>
<gene>
    <name evidence="7" type="primary">vsr</name>
    <name evidence="7" type="ORF">JAJ28_004018</name>
</gene>
<dbReference type="GO" id="GO:0016787">
    <property type="term" value="F:hydrolase activity"/>
    <property type="evidence" value="ECO:0007669"/>
    <property type="project" value="UniProtKB-KW"/>
</dbReference>
<dbReference type="InterPro" id="IPR011335">
    <property type="entry name" value="Restrct_endonuc-II-like"/>
</dbReference>
<reference evidence="7" key="2">
    <citation type="submission" date="2020-01" db="EMBL/GenBank/DDBJ databases">
        <authorList>
            <consortium name="NCBI Pathogen Detection Project"/>
        </authorList>
    </citation>
    <scope>NUCLEOTIDE SEQUENCE</scope>
    <source>
        <strain evidence="7">OLC2673_Aeromonas</strain>
    </source>
</reference>
<dbReference type="Proteomes" id="UP000859505">
    <property type="component" value="Unassembled WGS sequence"/>
</dbReference>
<evidence type="ECO:0000313" key="8">
    <source>
        <dbReference type="Proteomes" id="UP000859505"/>
    </source>
</evidence>
<keyword evidence="3" id="KW-0227">DNA damage</keyword>